<dbReference type="PANTHER" id="PTHR43214">
    <property type="entry name" value="TWO-COMPONENT RESPONSE REGULATOR"/>
    <property type="match status" value="1"/>
</dbReference>
<gene>
    <name evidence="8" type="ORF">ELQ94_00970</name>
</gene>
<dbReference type="GO" id="GO:0003677">
    <property type="term" value="F:DNA binding"/>
    <property type="evidence" value="ECO:0007669"/>
    <property type="project" value="UniProtKB-KW"/>
</dbReference>
<proteinExistence type="predicted"/>
<dbReference type="SUPFAM" id="SSF52172">
    <property type="entry name" value="CheY-like"/>
    <property type="match status" value="1"/>
</dbReference>
<dbReference type="SMART" id="SM00421">
    <property type="entry name" value="HTH_LUXR"/>
    <property type="match status" value="1"/>
</dbReference>
<keyword evidence="3" id="KW-0238">DNA-binding</keyword>
<keyword evidence="4" id="KW-0804">Transcription</keyword>
<evidence type="ECO:0000313" key="9">
    <source>
        <dbReference type="Proteomes" id="UP000274909"/>
    </source>
</evidence>
<keyword evidence="1 5" id="KW-0597">Phosphoprotein</keyword>
<evidence type="ECO:0000256" key="5">
    <source>
        <dbReference type="PROSITE-ProRule" id="PRU00169"/>
    </source>
</evidence>
<dbReference type="Proteomes" id="UP000274909">
    <property type="component" value="Unassembled WGS sequence"/>
</dbReference>
<evidence type="ECO:0000256" key="4">
    <source>
        <dbReference type="ARBA" id="ARBA00023163"/>
    </source>
</evidence>
<dbReference type="GO" id="GO:0006355">
    <property type="term" value="P:regulation of DNA-templated transcription"/>
    <property type="evidence" value="ECO:0007669"/>
    <property type="project" value="InterPro"/>
</dbReference>
<dbReference type="SMART" id="SM00448">
    <property type="entry name" value="REC"/>
    <property type="match status" value="1"/>
</dbReference>
<keyword evidence="2" id="KW-0805">Transcription regulation</keyword>
<dbReference type="Gene3D" id="3.40.50.2300">
    <property type="match status" value="1"/>
</dbReference>
<dbReference type="EMBL" id="RZGZ01000001">
    <property type="protein sequence ID" value="RUR03161.1"/>
    <property type="molecule type" value="Genomic_DNA"/>
</dbReference>
<dbReference type="OrthoDB" id="9808843at2"/>
<dbReference type="InterPro" id="IPR039420">
    <property type="entry name" value="WalR-like"/>
</dbReference>
<dbReference type="GO" id="GO:0000160">
    <property type="term" value="P:phosphorelay signal transduction system"/>
    <property type="evidence" value="ECO:0007669"/>
    <property type="project" value="InterPro"/>
</dbReference>
<organism evidence="8 9">
    <name type="scientific">Labedella endophytica</name>
    <dbReference type="NCBI Taxonomy" id="1523160"/>
    <lineage>
        <taxon>Bacteria</taxon>
        <taxon>Bacillati</taxon>
        <taxon>Actinomycetota</taxon>
        <taxon>Actinomycetes</taxon>
        <taxon>Micrococcales</taxon>
        <taxon>Microbacteriaceae</taxon>
        <taxon>Labedella</taxon>
    </lineage>
</organism>
<accession>A0A433JVH7</accession>
<feature type="modified residue" description="4-aspartylphosphate" evidence="5">
    <location>
        <position position="54"/>
    </location>
</feature>
<feature type="domain" description="HTH luxR-type" evidence="6">
    <location>
        <begin position="151"/>
        <end position="216"/>
    </location>
</feature>
<sequence>MTRVLVVDDQSLIRQAVTAILEGSEGVDVVGEAPDGNEAVALARRLRPDVVLMDIRMPGLDGIAATARICTDPELEAVRVLILTTFEEDEYLVAALRAGASGFIGKGAEPDAIVRAVRSVHAGDALLSPAATRSLITKYVLPRDPSEPRPLPPELRDLTDREREVLLLVARGLSNQEIADGLVISPHTAKTHVNRIMTKVAAHDRAQLVILAYETGLLEPGGAEGPAGR</sequence>
<dbReference type="PRINTS" id="PR00038">
    <property type="entry name" value="HTHLUXR"/>
</dbReference>
<dbReference type="PROSITE" id="PS50110">
    <property type="entry name" value="RESPONSE_REGULATORY"/>
    <property type="match status" value="1"/>
</dbReference>
<keyword evidence="9" id="KW-1185">Reference proteome</keyword>
<comment type="caution">
    <text evidence="8">The sequence shown here is derived from an EMBL/GenBank/DDBJ whole genome shotgun (WGS) entry which is preliminary data.</text>
</comment>
<evidence type="ECO:0000256" key="3">
    <source>
        <dbReference type="ARBA" id="ARBA00023125"/>
    </source>
</evidence>
<evidence type="ECO:0000256" key="2">
    <source>
        <dbReference type="ARBA" id="ARBA00023015"/>
    </source>
</evidence>
<dbReference type="CDD" id="cd17535">
    <property type="entry name" value="REC_NarL-like"/>
    <property type="match status" value="1"/>
</dbReference>
<evidence type="ECO:0000259" key="6">
    <source>
        <dbReference type="PROSITE" id="PS50043"/>
    </source>
</evidence>
<name>A0A433JVH7_9MICO</name>
<evidence type="ECO:0000256" key="1">
    <source>
        <dbReference type="ARBA" id="ARBA00022553"/>
    </source>
</evidence>
<feature type="domain" description="Response regulatory" evidence="7">
    <location>
        <begin position="3"/>
        <end position="121"/>
    </location>
</feature>
<evidence type="ECO:0000313" key="8">
    <source>
        <dbReference type="EMBL" id="RUR03161.1"/>
    </source>
</evidence>
<reference evidence="8 9" key="1">
    <citation type="submission" date="2018-12" db="EMBL/GenBank/DDBJ databases">
        <authorList>
            <person name="Li F."/>
        </authorList>
    </citation>
    <scope>NUCLEOTIDE SEQUENCE [LARGE SCALE GENOMIC DNA]</scope>
    <source>
        <strain evidence="8 9">EGI 6500705</strain>
    </source>
</reference>
<dbReference type="InterPro" id="IPR001789">
    <property type="entry name" value="Sig_transdc_resp-reg_receiver"/>
</dbReference>
<dbReference type="InterPro" id="IPR000792">
    <property type="entry name" value="Tscrpt_reg_LuxR_C"/>
</dbReference>
<dbReference type="CDD" id="cd06170">
    <property type="entry name" value="LuxR_C_like"/>
    <property type="match status" value="1"/>
</dbReference>
<dbReference type="InterPro" id="IPR011006">
    <property type="entry name" value="CheY-like_superfamily"/>
</dbReference>
<dbReference type="Pfam" id="PF00196">
    <property type="entry name" value="GerE"/>
    <property type="match status" value="1"/>
</dbReference>
<dbReference type="RefSeq" id="WP_127046284.1">
    <property type="nucleotide sequence ID" value="NZ_RZGZ01000001.1"/>
</dbReference>
<dbReference type="Pfam" id="PF00072">
    <property type="entry name" value="Response_reg"/>
    <property type="match status" value="1"/>
</dbReference>
<dbReference type="InterPro" id="IPR058245">
    <property type="entry name" value="NreC/VraR/RcsB-like_REC"/>
</dbReference>
<dbReference type="PANTHER" id="PTHR43214:SF24">
    <property type="entry name" value="TRANSCRIPTIONAL REGULATORY PROTEIN NARL-RELATED"/>
    <property type="match status" value="1"/>
</dbReference>
<evidence type="ECO:0000259" key="7">
    <source>
        <dbReference type="PROSITE" id="PS50110"/>
    </source>
</evidence>
<protein>
    <submittedName>
        <fullName evidence="8">Response regulator transcription factor</fullName>
    </submittedName>
</protein>
<dbReference type="AlphaFoldDB" id="A0A433JVH7"/>
<dbReference type="PROSITE" id="PS50043">
    <property type="entry name" value="HTH_LUXR_2"/>
    <property type="match status" value="1"/>
</dbReference>